<dbReference type="EC" id="3.2.1.21" evidence="3"/>
<dbReference type="EMBL" id="JBHSAM010000025">
    <property type="protein sequence ID" value="MFC4100698.1"/>
    <property type="molecule type" value="Genomic_DNA"/>
</dbReference>
<dbReference type="Pfam" id="PF01915">
    <property type="entry name" value="Glyco_hydro_3_C"/>
    <property type="match status" value="1"/>
</dbReference>
<evidence type="ECO:0000313" key="8">
    <source>
        <dbReference type="EMBL" id="MFC4100698.1"/>
    </source>
</evidence>
<dbReference type="InterPro" id="IPR036881">
    <property type="entry name" value="Glyco_hydro_3_C_sf"/>
</dbReference>
<evidence type="ECO:0000256" key="3">
    <source>
        <dbReference type="ARBA" id="ARBA00012744"/>
    </source>
</evidence>
<name>A0ABV8K3X4_9BACL</name>
<dbReference type="Gene3D" id="3.40.50.1700">
    <property type="entry name" value="Glycoside hydrolase family 3 C-terminal domain"/>
    <property type="match status" value="1"/>
</dbReference>
<protein>
    <recommendedName>
        <fullName evidence="3">beta-glucosidase</fullName>
        <ecNumber evidence="3">3.2.1.21</ecNumber>
    </recommendedName>
</protein>
<dbReference type="SUPFAM" id="SSF52279">
    <property type="entry name" value="Beta-D-glucan exohydrolase, C-terminal domain"/>
    <property type="match status" value="1"/>
</dbReference>
<keyword evidence="4" id="KW-0732">Signal</keyword>
<evidence type="ECO:0000259" key="7">
    <source>
        <dbReference type="SMART" id="SM01217"/>
    </source>
</evidence>
<accession>A0ABV8K3X4</accession>
<gene>
    <name evidence="8" type="ORF">ACFOZ8_13650</name>
</gene>
<evidence type="ECO:0000256" key="1">
    <source>
        <dbReference type="ARBA" id="ARBA00000448"/>
    </source>
</evidence>
<keyword evidence="5 8" id="KW-0378">Hydrolase</keyword>
<dbReference type="InterPro" id="IPR051915">
    <property type="entry name" value="Cellulose_Degrad_GH3"/>
</dbReference>
<dbReference type="InterPro" id="IPR017853">
    <property type="entry name" value="GH"/>
</dbReference>
<evidence type="ECO:0000256" key="5">
    <source>
        <dbReference type="ARBA" id="ARBA00022801"/>
    </source>
</evidence>
<sequence>MTQPTPRKWLTPDILRQADEILAGLTLEEKVGQMTQYDWGFNPINPETGVSQRDLLREEIAQGRVGSIFNLSGAEEANELQQLIQDRTNHRIPLLIGRDVIHGYQTVFPIPLAQASAWKPELARRTAEAASRESMADGVAWVFAPMIDIARDPRWGRIAESIGEDPLLASAYAKAWVEGAQVDDGAGEAAASCPKHFAGYGLAEAGRDYNTVDLSDRVLREVILPPFREAVEAGALSIMASFNEIDGIPACANAYLLKTILRDEWGFEGVVASDYNALQELITHGVAGSEEEACERAILAGCDMDMHAGIYMRHLPRLVREGRVPERVVDDSVRRILALKIKLGLIEQPFIRIPSVEEKQAARASYTALAREAARESIVLLRNEGDVLPLRQSNAAIAVIGPLADNRKDPLGCWALDGNPDDVVSMLTGIQAAAGEGVAVLHAEGCGIDGDDESGFASAIETARAADVVVLALGESLEMSGESRSRTSLDLPGMQRKLAEAIIALGKPVVAVLLSGRPLALPWLAERCHAIVQAWQLGVQSGHAIADVLFGAHNPSGRLPATFPHNVGQVPIYYYRKKTGRPPAGVYSSYYIDSTTEPLYPFGYGLSYTRFEYGAIRADRTTMGAEDTLRLTVTVTNAGERAGEETVQCYVRDEVASVTQPLKKLIGFRKVALAPGESADVTFAVGSGELAILDQHMKLTVEPGDFTLWVGPHSGAGESVSVKVTAAAVHAEAGRV</sequence>
<dbReference type="Pfam" id="PF14310">
    <property type="entry name" value="Fn3-like"/>
    <property type="match status" value="1"/>
</dbReference>
<feature type="domain" description="Fibronectin type III-like" evidence="7">
    <location>
        <begin position="645"/>
        <end position="714"/>
    </location>
</feature>
<dbReference type="GO" id="GO:0016787">
    <property type="term" value="F:hydrolase activity"/>
    <property type="evidence" value="ECO:0007669"/>
    <property type="project" value="UniProtKB-KW"/>
</dbReference>
<dbReference type="InterPro" id="IPR026891">
    <property type="entry name" value="Fn3-like"/>
</dbReference>
<dbReference type="Proteomes" id="UP001595715">
    <property type="component" value="Unassembled WGS sequence"/>
</dbReference>
<comment type="similarity">
    <text evidence="2">Belongs to the glycosyl hydrolase 3 family.</text>
</comment>
<dbReference type="RefSeq" id="WP_377719348.1">
    <property type="nucleotide sequence ID" value="NZ_JBHSAM010000025.1"/>
</dbReference>
<proteinExistence type="inferred from homology"/>
<dbReference type="InterPro" id="IPR036962">
    <property type="entry name" value="Glyco_hydro_3_N_sf"/>
</dbReference>
<comment type="catalytic activity">
    <reaction evidence="1">
        <text>Hydrolysis of terminal, non-reducing beta-D-glucosyl residues with release of beta-D-glucose.</text>
        <dbReference type="EC" id="3.2.1.21"/>
    </reaction>
</comment>
<dbReference type="SUPFAM" id="SSF51445">
    <property type="entry name" value="(Trans)glycosidases"/>
    <property type="match status" value="1"/>
</dbReference>
<evidence type="ECO:0000313" key="9">
    <source>
        <dbReference type="Proteomes" id="UP001595715"/>
    </source>
</evidence>
<dbReference type="SMART" id="SM01217">
    <property type="entry name" value="Fn3_like"/>
    <property type="match status" value="1"/>
</dbReference>
<reference evidence="9" key="1">
    <citation type="journal article" date="2019" name="Int. J. Syst. Evol. Microbiol.">
        <title>The Global Catalogue of Microorganisms (GCM) 10K type strain sequencing project: providing services to taxonomists for standard genome sequencing and annotation.</title>
        <authorList>
            <consortium name="The Broad Institute Genomics Platform"/>
            <consortium name="The Broad Institute Genome Sequencing Center for Infectious Disease"/>
            <person name="Wu L."/>
            <person name="Ma J."/>
        </authorList>
    </citation>
    <scope>NUCLEOTIDE SEQUENCE [LARGE SCALE GENOMIC DNA]</scope>
    <source>
        <strain evidence="9">IBRC-M 10987</strain>
    </source>
</reference>
<evidence type="ECO:0000256" key="6">
    <source>
        <dbReference type="ARBA" id="ARBA00023295"/>
    </source>
</evidence>
<dbReference type="InterPro" id="IPR013783">
    <property type="entry name" value="Ig-like_fold"/>
</dbReference>
<evidence type="ECO:0000256" key="4">
    <source>
        <dbReference type="ARBA" id="ARBA00022729"/>
    </source>
</evidence>
<keyword evidence="6" id="KW-0326">Glycosidase</keyword>
<dbReference type="PRINTS" id="PR00133">
    <property type="entry name" value="GLHYDRLASE3"/>
</dbReference>
<dbReference type="Gene3D" id="3.20.20.300">
    <property type="entry name" value="Glycoside hydrolase, family 3, N-terminal domain"/>
    <property type="match status" value="1"/>
</dbReference>
<organism evidence="8 9">
    <name type="scientific">Paenibacillus xanthanilyticus</name>
    <dbReference type="NCBI Taxonomy" id="1783531"/>
    <lineage>
        <taxon>Bacteria</taxon>
        <taxon>Bacillati</taxon>
        <taxon>Bacillota</taxon>
        <taxon>Bacilli</taxon>
        <taxon>Bacillales</taxon>
        <taxon>Paenibacillaceae</taxon>
        <taxon>Paenibacillus</taxon>
    </lineage>
</organism>
<dbReference type="Gene3D" id="2.60.40.10">
    <property type="entry name" value="Immunoglobulins"/>
    <property type="match status" value="1"/>
</dbReference>
<dbReference type="InterPro" id="IPR002772">
    <property type="entry name" value="Glyco_hydro_3_C"/>
</dbReference>
<dbReference type="InterPro" id="IPR001764">
    <property type="entry name" value="Glyco_hydro_3_N"/>
</dbReference>
<dbReference type="Pfam" id="PF00933">
    <property type="entry name" value="Glyco_hydro_3"/>
    <property type="match status" value="1"/>
</dbReference>
<dbReference type="PANTHER" id="PTHR30620:SF16">
    <property type="entry name" value="LYSOSOMAL BETA GLUCOSIDASE"/>
    <property type="match status" value="1"/>
</dbReference>
<comment type="caution">
    <text evidence="8">The sequence shown here is derived from an EMBL/GenBank/DDBJ whole genome shotgun (WGS) entry which is preliminary data.</text>
</comment>
<dbReference type="PANTHER" id="PTHR30620">
    <property type="entry name" value="PERIPLASMIC BETA-GLUCOSIDASE-RELATED"/>
    <property type="match status" value="1"/>
</dbReference>
<keyword evidence="9" id="KW-1185">Reference proteome</keyword>
<evidence type="ECO:0000256" key="2">
    <source>
        <dbReference type="ARBA" id="ARBA00005336"/>
    </source>
</evidence>